<sequence>MMTWITAVNAKQSVASWQKALECDGPCGPIKRSLSLNIDGQAWDWPYLCPIALLNKLCSLQPRLGDLIRSGTGPSLAIYMDEIKPGNVLRPDLSRTVACFYYTFTNLPSWYIARNAGWFFFAAFPAKLVDKLDGGYSCLMAKMLTVLFETEPLNFERGFPCTSSTGTFLCQAPFRLLLADEKALKELWGLRGAAGTKPCCLCMNVLGHMTPDQIHAANLGWLVHYSCPDRSQWAPQSSATFQDMRDRLHAVRGNKKQCNELGQAFGLQFSSSHVLWHPTIGPKVCPVQHTMYDWMHVLVAAGGVAQYELNEFAKLIKASGLPLSAIDTFGQVIFLPKARSKLPKKFWQDRVNTEENSHLKCFAAEVLVAVSILNLFAKEVLAPDGILPEHGRCLSLLADAIDILSQLDEALNLIDELQATVDQHAVCYKRLYPACCKPKGHYLMHLPNLLLKFEKNLSCFGPERKHRAVKTLAAQVFNDTLCDHVTLRMGHDVLQDFKGNQNLVEPFFLQGPTRQIPDGAHLLSLGMGQHDVMSVCTGRTLITPIGQLSLGDVLFAAELGALIVCAAFLEVFLITGERKFILQVSVHLWKEGSPKKTLTVVPDPGWRACPKPPAASVVESLGGAALLTEEEVTTSQCCTCHKPIDKDNSLVIVRAGVKSSNEIRRCRACHSMRSAIERLKRNHGSLVKDFTSADGDRISSFYRENPHLRGEDLRKRLEEIVQDWKISITRYEFNQEADFVEESDIRAKYADKPEIAENILKNSQGDPIRRPKVPGQGVLHDTTDAKAPKRPKKADKNGKDGEPADEPKLKAGEKKKVAKKAEQLSSKVLQMKDTWEKCSSFGDMIPPYVIKAASDAKDKSQVAIQNAQTCLDSGKGDSSHHIETLDATLNELSDCLARLKNQLEQASKFK</sequence>
<organism evidence="3 4">
    <name type="scientific">Durusdinium trenchii</name>
    <dbReference type="NCBI Taxonomy" id="1381693"/>
    <lineage>
        <taxon>Eukaryota</taxon>
        <taxon>Sar</taxon>
        <taxon>Alveolata</taxon>
        <taxon>Dinophyceae</taxon>
        <taxon>Suessiales</taxon>
        <taxon>Symbiodiniaceae</taxon>
        <taxon>Durusdinium</taxon>
    </lineage>
</organism>
<feature type="region of interest" description="Disordered" evidence="2">
    <location>
        <begin position="759"/>
        <end position="817"/>
    </location>
</feature>
<dbReference type="Proteomes" id="UP001642464">
    <property type="component" value="Unassembled WGS sequence"/>
</dbReference>
<name>A0ABP0HI57_9DINO</name>
<feature type="coiled-coil region" evidence="1">
    <location>
        <begin position="882"/>
        <end position="909"/>
    </location>
</feature>
<feature type="compositionally biased region" description="Basic and acidic residues" evidence="2">
    <location>
        <begin position="794"/>
        <end position="817"/>
    </location>
</feature>
<evidence type="ECO:0000313" key="3">
    <source>
        <dbReference type="EMBL" id="CAK8989911.1"/>
    </source>
</evidence>
<keyword evidence="4" id="KW-1185">Reference proteome</keyword>
<keyword evidence="1" id="KW-0175">Coiled coil</keyword>
<protein>
    <submittedName>
        <fullName evidence="3">MBD domain-containing protein</fullName>
    </submittedName>
</protein>
<proteinExistence type="predicted"/>
<evidence type="ECO:0000256" key="1">
    <source>
        <dbReference type="SAM" id="Coils"/>
    </source>
</evidence>
<dbReference type="EMBL" id="CAXAMM010001002">
    <property type="protein sequence ID" value="CAK8989911.1"/>
    <property type="molecule type" value="Genomic_DNA"/>
</dbReference>
<evidence type="ECO:0000256" key="2">
    <source>
        <dbReference type="SAM" id="MobiDB-lite"/>
    </source>
</evidence>
<gene>
    <name evidence="3" type="ORF">SCF082_LOCUS2019</name>
</gene>
<evidence type="ECO:0000313" key="4">
    <source>
        <dbReference type="Proteomes" id="UP001642464"/>
    </source>
</evidence>
<comment type="caution">
    <text evidence="3">The sequence shown here is derived from an EMBL/GenBank/DDBJ whole genome shotgun (WGS) entry which is preliminary data.</text>
</comment>
<accession>A0ABP0HI57</accession>
<reference evidence="3 4" key="1">
    <citation type="submission" date="2024-02" db="EMBL/GenBank/DDBJ databases">
        <authorList>
            <person name="Chen Y."/>
            <person name="Shah S."/>
            <person name="Dougan E. K."/>
            <person name="Thang M."/>
            <person name="Chan C."/>
        </authorList>
    </citation>
    <scope>NUCLEOTIDE SEQUENCE [LARGE SCALE GENOMIC DNA]</scope>
</reference>